<dbReference type="KEGG" id="ccro:CMC5_018500"/>
<gene>
    <name evidence="2" type="ORF">CMC5_018500</name>
</gene>
<accession>A0A0K1EAW3</accession>
<evidence type="ECO:0000313" key="3">
    <source>
        <dbReference type="Proteomes" id="UP000067626"/>
    </source>
</evidence>
<reference evidence="2 3" key="1">
    <citation type="submission" date="2015-07" db="EMBL/GenBank/DDBJ databases">
        <title>Genome analysis of myxobacterium Chondromyces crocatus Cm c5 reveals a high potential for natural compound synthesis and the genetic basis for the loss of fruiting body formation.</title>
        <authorList>
            <person name="Zaburannyi N."/>
            <person name="Bunk B."/>
            <person name="Maier J."/>
            <person name="Overmann J."/>
            <person name="Mueller R."/>
        </authorList>
    </citation>
    <scope>NUCLEOTIDE SEQUENCE [LARGE SCALE GENOMIC DNA]</scope>
    <source>
        <strain evidence="2 3">Cm c5</strain>
    </source>
</reference>
<protein>
    <submittedName>
        <fullName evidence="2">Uncharacterized protein</fullName>
    </submittedName>
</protein>
<evidence type="ECO:0000256" key="1">
    <source>
        <dbReference type="SAM" id="Coils"/>
    </source>
</evidence>
<sequence>MPAPFVQRTAVVAGVFVWVVVLLTSACASTPSAETVASPREVPARAVVEVAPIVVSPYTDEQLTALFEEARVLLLGGKPQEAARQFELLARLAPLGTVAPPSVLNAGIAHDELGDRETAADRYREVLRSFPEHEVTRAALLRLVRAAAYMERWTEVIECAERLIGHRASSVLEMVEARGARALGLVELDRVDEAAREVGRARDLIEEHRLGEAGKPPLELAQVHFALGEVRRRRSEAIVFQPFPRDFADALERRCQGLLDAQSAYSETMRSLDAHWSAMAGYRVAQLYRDLHRDLMQITLTDAQASPAKRELFEGAKRLRYRVLLEKGKKMMDGTVKMAERTGESSGWARRAREAQQELERALAEEKEALARLPYTEAELNAALATLKRP</sequence>
<dbReference type="Proteomes" id="UP000067626">
    <property type="component" value="Chromosome"/>
</dbReference>
<proteinExistence type="predicted"/>
<dbReference type="EMBL" id="CP012159">
    <property type="protein sequence ID" value="AKT37708.1"/>
    <property type="molecule type" value="Genomic_DNA"/>
</dbReference>
<feature type="coiled-coil region" evidence="1">
    <location>
        <begin position="345"/>
        <end position="372"/>
    </location>
</feature>
<dbReference type="InterPro" id="IPR011990">
    <property type="entry name" value="TPR-like_helical_dom_sf"/>
</dbReference>
<keyword evidence="1" id="KW-0175">Coiled coil</keyword>
<name>A0A0K1EAW3_CHOCO</name>
<dbReference type="AlphaFoldDB" id="A0A0K1EAW3"/>
<keyword evidence="3" id="KW-1185">Reference proteome</keyword>
<organism evidence="2 3">
    <name type="scientific">Chondromyces crocatus</name>
    <dbReference type="NCBI Taxonomy" id="52"/>
    <lineage>
        <taxon>Bacteria</taxon>
        <taxon>Pseudomonadati</taxon>
        <taxon>Myxococcota</taxon>
        <taxon>Polyangia</taxon>
        <taxon>Polyangiales</taxon>
        <taxon>Polyangiaceae</taxon>
        <taxon>Chondromyces</taxon>
    </lineage>
</organism>
<dbReference type="Gene3D" id="1.25.40.10">
    <property type="entry name" value="Tetratricopeptide repeat domain"/>
    <property type="match status" value="1"/>
</dbReference>
<dbReference type="STRING" id="52.CMC5_018500"/>
<dbReference type="SUPFAM" id="SSF48452">
    <property type="entry name" value="TPR-like"/>
    <property type="match status" value="1"/>
</dbReference>
<evidence type="ECO:0000313" key="2">
    <source>
        <dbReference type="EMBL" id="AKT37708.1"/>
    </source>
</evidence>